<proteinExistence type="predicted"/>
<evidence type="ECO:0000256" key="1">
    <source>
        <dbReference type="SAM" id="Phobius"/>
    </source>
</evidence>
<dbReference type="EMBL" id="MW366843">
    <property type="protein sequence ID" value="QQO90160.1"/>
    <property type="molecule type" value="Genomic_DNA"/>
</dbReference>
<evidence type="ECO:0000313" key="3">
    <source>
        <dbReference type="Proteomes" id="UP000596123"/>
    </source>
</evidence>
<keyword evidence="1" id="KW-0812">Transmembrane</keyword>
<protein>
    <submittedName>
        <fullName evidence="2">Uncharacterized protein</fullName>
    </submittedName>
</protein>
<feature type="transmembrane region" description="Helical" evidence="1">
    <location>
        <begin position="12"/>
        <end position="34"/>
    </location>
</feature>
<keyword evidence="1" id="KW-1133">Transmembrane helix</keyword>
<sequence>MNPVIDGLVAAVLGYVGKVFIVLCLFSLVLLLAVEYKLGAALIPVDDSIHRLRVFALVWLGKGCLMVIASDVLSGTFKWRK</sequence>
<keyword evidence="1" id="KW-0472">Membrane</keyword>
<accession>A0A7T8EP96</accession>
<feature type="transmembrane region" description="Helical" evidence="1">
    <location>
        <begin position="54"/>
        <end position="73"/>
    </location>
</feature>
<evidence type="ECO:0000313" key="2">
    <source>
        <dbReference type="EMBL" id="QQO90160.1"/>
    </source>
</evidence>
<gene>
    <name evidence="2" type="ORF">pEaSNUABM5_00018</name>
</gene>
<keyword evidence="3" id="KW-1185">Reference proteome</keyword>
<dbReference type="Proteomes" id="UP000596123">
    <property type="component" value="Segment"/>
</dbReference>
<organism evidence="2 3">
    <name type="scientific">Erwinia phage pEa_SNUABM_5</name>
    <dbReference type="NCBI Taxonomy" id="2797313"/>
    <lineage>
        <taxon>Viruses</taxon>
        <taxon>Duplodnaviria</taxon>
        <taxon>Heunggongvirae</taxon>
        <taxon>Uroviricota</taxon>
        <taxon>Caudoviricetes</taxon>
        <taxon>Rivsvirus</taxon>
        <taxon>Rivsvirus SNUABM5</taxon>
    </lineage>
</organism>
<name>A0A7T8EP96_9CAUD</name>
<reference evidence="2 3" key="1">
    <citation type="submission" date="2020-12" db="EMBL/GenBank/DDBJ databases">
        <title>Complete genome sequence of Erwinia phage pEa_SNUABM_5.</title>
        <authorList>
            <person name="Kim S.G."/>
            <person name="Lee S.B."/>
            <person name="Kwon J."/>
            <person name="Park S.C."/>
        </authorList>
    </citation>
    <scope>NUCLEOTIDE SEQUENCE [LARGE SCALE GENOMIC DNA]</scope>
</reference>